<dbReference type="Proteomes" id="UP000092213">
    <property type="component" value="Chromosome"/>
</dbReference>
<name>A0A193G0Z1_9BORD</name>
<sequence length="82" mass="8259">MLGRGVAVLAERDPLHLSAPAGATPSGRGVLVPVAGVARGASPAASCEWRGQPIAPERQAFPLAPALPARQAGWRRGDAGDA</sequence>
<dbReference type="AlphaFoldDB" id="A0A193G0Z1"/>
<protein>
    <submittedName>
        <fullName evidence="1">Uncharacterized protein</fullName>
    </submittedName>
</protein>
<gene>
    <name evidence="1" type="ORF">BAU08_21205</name>
</gene>
<evidence type="ECO:0000313" key="2">
    <source>
        <dbReference type="Proteomes" id="UP000092213"/>
    </source>
</evidence>
<accession>A0A193G0Z1</accession>
<organism evidence="1 2">
    <name type="scientific">Bordetella bronchialis</name>
    <dbReference type="NCBI Taxonomy" id="463025"/>
    <lineage>
        <taxon>Bacteria</taxon>
        <taxon>Pseudomonadati</taxon>
        <taxon>Pseudomonadota</taxon>
        <taxon>Betaproteobacteria</taxon>
        <taxon>Burkholderiales</taxon>
        <taxon>Alcaligenaceae</taxon>
        <taxon>Bordetella</taxon>
    </lineage>
</organism>
<dbReference type="EMBL" id="CP016171">
    <property type="protein sequence ID" value="ANN73530.1"/>
    <property type="molecule type" value="Genomic_DNA"/>
</dbReference>
<reference evidence="1 2" key="1">
    <citation type="submission" date="2016-06" db="EMBL/GenBank/DDBJ databases">
        <title>Complete genome sequences of Bordetella bronchialis and Bordetella flabilis.</title>
        <authorList>
            <person name="LiPuma J.J."/>
            <person name="Spilker T."/>
        </authorList>
    </citation>
    <scope>NUCLEOTIDE SEQUENCE [LARGE SCALE GENOMIC DNA]</scope>
    <source>
        <strain evidence="1 2">AU17976</strain>
    </source>
</reference>
<dbReference type="STRING" id="463025.BAU08_21205"/>
<proteinExistence type="predicted"/>
<evidence type="ECO:0000313" key="1">
    <source>
        <dbReference type="EMBL" id="ANN73530.1"/>
    </source>
</evidence>